<comment type="caution">
    <text evidence="3">The sequence shown here is derived from an EMBL/GenBank/DDBJ whole genome shotgun (WGS) entry which is preliminary data.</text>
</comment>
<keyword evidence="3" id="KW-0808">Transferase</keyword>
<name>A0A1B9F3Y0_9BACT</name>
<dbReference type="RefSeq" id="WP_067619581.1">
    <property type="nucleotide sequence ID" value="NZ_MAGO01000010.1"/>
</dbReference>
<feature type="domain" description="Glycosyltransferase 2-like" evidence="2">
    <location>
        <begin position="8"/>
        <end position="136"/>
    </location>
</feature>
<dbReference type="Proteomes" id="UP000093080">
    <property type="component" value="Unassembled WGS sequence"/>
</dbReference>
<proteinExistence type="predicted"/>
<dbReference type="AlphaFoldDB" id="A0A1B9F3Y0"/>
<keyword evidence="1" id="KW-0812">Transmembrane</keyword>
<feature type="transmembrane region" description="Helical" evidence="1">
    <location>
        <begin position="306"/>
        <end position="325"/>
    </location>
</feature>
<keyword evidence="1" id="KW-1133">Transmembrane helix</keyword>
<keyword evidence="4" id="KW-1185">Reference proteome</keyword>
<organism evidence="3 4">
    <name type="scientific">Dissulfuribacter thermophilus</name>
    <dbReference type="NCBI Taxonomy" id="1156395"/>
    <lineage>
        <taxon>Bacteria</taxon>
        <taxon>Pseudomonadati</taxon>
        <taxon>Thermodesulfobacteriota</taxon>
        <taxon>Dissulfuribacteria</taxon>
        <taxon>Dissulfuribacterales</taxon>
        <taxon>Dissulfuribacteraceae</taxon>
        <taxon>Dissulfuribacter</taxon>
    </lineage>
</organism>
<evidence type="ECO:0000313" key="3">
    <source>
        <dbReference type="EMBL" id="OCC14638.1"/>
    </source>
</evidence>
<gene>
    <name evidence="3" type="ORF">DBT_1953</name>
</gene>
<evidence type="ECO:0000259" key="2">
    <source>
        <dbReference type="Pfam" id="PF00535"/>
    </source>
</evidence>
<sequence length="329" mass="37514">MDTAGFDVIIVNYKAYESLYRALESLLRHEQNLIKNIFVIDNEADSQSISALMERLPQEARAHSKIHFLPQQENLGFSKAVNLGISHSSSEFLMLLNPDAYVKNPFLKDAASIFDRYPDVAVIGPRILDENGALQGSARWDPRLITAFFGRTGPLTKLFPRSRFVKKDVILDPQEFHSFNSKLKTQNSKLPKLHSFNSKLKTQNSTLPNKEPVIVDWVSGACMLIRSQAIKEVGPMDERFFIYWEDCDWCKRFRNSGWRVVYVPSLGDVVHEVGGSSTKRPLFSMYHFHRSAFLLYAKYDTSVMKIGTATAFLGGILRFFVMSFVRGLK</sequence>
<reference evidence="3 4" key="1">
    <citation type="submission" date="2016-06" db="EMBL/GenBank/DDBJ databases">
        <title>Respiratory ammonification of nitrate coupled to the oxidation of elemental sulfur in deep-sea autotrophic thermophilic bacteria.</title>
        <authorList>
            <person name="Slobodkina G.B."/>
            <person name="Mardanov A.V."/>
            <person name="Ravin N.V."/>
            <person name="Frolova A.A."/>
            <person name="Viryasiv M.B."/>
            <person name="Chernyh N.A."/>
            <person name="Bonch-Osmolovskaya E.A."/>
            <person name="Slobodkin A.I."/>
        </authorList>
    </citation>
    <scope>NUCLEOTIDE SEQUENCE [LARGE SCALE GENOMIC DNA]</scope>
    <source>
        <strain evidence="3 4">S69</strain>
    </source>
</reference>
<dbReference type="Gene3D" id="3.90.550.10">
    <property type="entry name" value="Spore Coat Polysaccharide Biosynthesis Protein SpsA, Chain A"/>
    <property type="match status" value="1"/>
</dbReference>
<dbReference type="SUPFAM" id="SSF53448">
    <property type="entry name" value="Nucleotide-diphospho-sugar transferases"/>
    <property type="match status" value="1"/>
</dbReference>
<evidence type="ECO:0000313" key="4">
    <source>
        <dbReference type="Proteomes" id="UP000093080"/>
    </source>
</evidence>
<dbReference type="STRING" id="1156395.DBT_1953"/>
<dbReference type="PANTHER" id="PTHR43179">
    <property type="entry name" value="RHAMNOSYLTRANSFERASE WBBL"/>
    <property type="match status" value="1"/>
</dbReference>
<dbReference type="InterPro" id="IPR029044">
    <property type="entry name" value="Nucleotide-diphossugar_trans"/>
</dbReference>
<accession>A0A1B9F3Y0</accession>
<protein>
    <submittedName>
        <fullName evidence="3">Glycosyl transferase, family 2</fullName>
    </submittedName>
</protein>
<dbReference type="Pfam" id="PF00535">
    <property type="entry name" value="Glycos_transf_2"/>
    <property type="match status" value="1"/>
</dbReference>
<dbReference type="GO" id="GO:0016740">
    <property type="term" value="F:transferase activity"/>
    <property type="evidence" value="ECO:0007669"/>
    <property type="project" value="UniProtKB-KW"/>
</dbReference>
<dbReference type="OrthoDB" id="9771846at2"/>
<dbReference type="PANTHER" id="PTHR43179:SF7">
    <property type="entry name" value="RHAMNOSYLTRANSFERASE WBBL"/>
    <property type="match status" value="1"/>
</dbReference>
<dbReference type="InterPro" id="IPR001173">
    <property type="entry name" value="Glyco_trans_2-like"/>
</dbReference>
<dbReference type="EMBL" id="MAGO01000010">
    <property type="protein sequence ID" value="OCC14638.1"/>
    <property type="molecule type" value="Genomic_DNA"/>
</dbReference>
<keyword evidence="1" id="KW-0472">Membrane</keyword>
<evidence type="ECO:0000256" key="1">
    <source>
        <dbReference type="SAM" id="Phobius"/>
    </source>
</evidence>